<gene>
    <name evidence="3" type="ORF">C4544_04995</name>
</gene>
<keyword evidence="2" id="KW-0472">Membrane</keyword>
<accession>A0A419DBV1</accession>
<protein>
    <submittedName>
        <fullName evidence="3">Uncharacterized protein</fullName>
    </submittedName>
</protein>
<evidence type="ECO:0000256" key="1">
    <source>
        <dbReference type="SAM" id="MobiDB-lite"/>
    </source>
</evidence>
<name>A0A419DBV1_9BACT</name>
<dbReference type="Proteomes" id="UP000285655">
    <property type="component" value="Unassembled WGS sequence"/>
</dbReference>
<dbReference type="EMBL" id="QZJW01000044">
    <property type="protein sequence ID" value="RJO60532.1"/>
    <property type="molecule type" value="Genomic_DNA"/>
</dbReference>
<feature type="transmembrane region" description="Helical" evidence="2">
    <location>
        <begin position="122"/>
        <end position="144"/>
    </location>
</feature>
<organism evidence="3 4">
    <name type="scientific">candidate division WS5 bacterium</name>
    <dbReference type="NCBI Taxonomy" id="2093353"/>
    <lineage>
        <taxon>Bacteria</taxon>
        <taxon>candidate division WS5</taxon>
    </lineage>
</organism>
<keyword evidence="2" id="KW-0812">Transmembrane</keyword>
<keyword evidence="2" id="KW-1133">Transmembrane helix</keyword>
<feature type="region of interest" description="Disordered" evidence="1">
    <location>
        <begin position="80"/>
        <end position="112"/>
    </location>
</feature>
<reference evidence="3 4" key="1">
    <citation type="journal article" date="2017" name="ISME J.">
        <title>Energy and carbon metabolisms in a deep terrestrial subsurface fluid microbial community.</title>
        <authorList>
            <person name="Momper L."/>
            <person name="Jungbluth S.P."/>
            <person name="Lee M.D."/>
            <person name="Amend J.P."/>
        </authorList>
    </citation>
    <scope>NUCLEOTIDE SEQUENCE [LARGE SCALE GENOMIC DNA]</scope>
    <source>
        <strain evidence="3">SURF_29</strain>
    </source>
</reference>
<feature type="compositionally biased region" description="Basic and acidic residues" evidence="1">
    <location>
        <begin position="80"/>
        <end position="111"/>
    </location>
</feature>
<comment type="caution">
    <text evidence="3">The sequence shown here is derived from an EMBL/GenBank/DDBJ whole genome shotgun (WGS) entry which is preliminary data.</text>
</comment>
<sequence length="253" mass="28667">MISKQLLEFIEKEDKLGKSKKAIEHILITADWHKDAVSEALDIYYSKGKKKEKIKETEEEVDGAKKIEISVKSESKETIPETKKIVEQEEQKVEPSIEPKQEDTKSDESPKVKVKKRKVRPVFLIILSFVLGAAIMMAISIFFLNNQAKNTNTISKTETGFEAQKIDDGKRITETLKIQEALEKFYNEHKSYPESLISLSDVPTASSGLNYTYTPIGSPPQSYTLNIEMKNIDDGEFKIDSGFLTLKNKQGTK</sequence>
<evidence type="ECO:0000256" key="2">
    <source>
        <dbReference type="SAM" id="Phobius"/>
    </source>
</evidence>
<evidence type="ECO:0000313" key="3">
    <source>
        <dbReference type="EMBL" id="RJO60532.1"/>
    </source>
</evidence>
<evidence type="ECO:0000313" key="4">
    <source>
        <dbReference type="Proteomes" id="UP000285655"/>
    </source>
</evidence>
<dbReference type="AlphaFoldDB" id="A0A419DBV1"/>
<proteinExistence type="predicted"/>